<dbReference type="Gene3D" id="3.30.200.20">
    <property type="entry name" value="Phosphorylase Kinase, domain 1"/>
    <property type="match status" value="1"/>
</dbReference>
<evidence type="ECO:0000259" key="3">
    <source>
        <dbReference type="Pfam" id="PF00483"/>
    </source>
</evidence>
<evidence type="ECO:0000313" key="5">
    <source>
        <dbReference type="EMBL" id="MDA5194574.1"/>
    </source>
</evidence>
<comment type="caution">
    <text evidence="5">The sequence shown here is derived from an EMBL/GenBank/DDBJ whole genome shotgun (WGS) entry which is preliminary data.</text>
</comment>
<evidence type="ECO:0000259" key="4">
    <source>
        <dbReference type="Pfam" id="PF01636"/>
    </source>
</evidence>
<dbReference type="InterPro" id="IPR011009">
    <property type="entry name" value="Kinase-like_dom_sf"/>
</dbReference>
<reference evidence="5" key="2">
    <citation type="journal article" date="2023" name="Syst. Appl. Microbiol.">
        <title>Govania unica gen. nov., sp. nov., a rare biosphere bacterium that represents a novel family in the class Alphaproteobacteria.</title>
        <authorList>
            <person name="Vandamme P."/>
            <person name="Peeters C."/>
            <person name="Hettiarachchi A."/>
            <person name="Cnockaert M."/>
            <person name="Carlier A."/>
        </authorList>
    </citation>
    <scope>NUCLEOTIDE SEQUENCE</scope>
    <source>
        <strain evidence="5">LMG 31809</strain>
    </source>
</reference>
<name>A0A9X3U0E2_9PROT</name>
<accession>A0A9X3U0E2</accession>
<dbReference type="Proteomes" id="UP001141619">
    <property type="component" value="Unassembled WGS sequence"/>
</dbReference>
<dbReference type="SUPFAM" id="SSF53448">
    <property type="entry name" value="Nucleotide-diphospho-sugar transferases"/>
    <property type="match status" value="1"/>
</dbReference>
<protein>
    <submittedName>
        <fullName evidence="5">Phosphotransferase</fullName>
    </submittedName>
</protein>
<dbReference type="EMBL" id="JANWOI010000004">
    <property type="protein sequence ID" value="MDA5194574.1"/>
    <property type="molecule type" value="Genomic_DNA"/>
</dbReference>
<evidence type="ECO:0000256" key="1">
    <source>
        <dbReference type="ARBA" id="ARBA00022679"/>
    </source>
</evidence>
<dbReference type="Pfam" id="PF00483">
    <property type="entry name" value="NTP_transferase"/>
    <property type="match status" value="1"/>
</dbReference>
<dbReference type="SUPFAM" id="SSF56112">
    <property type="entry name" value="Protein kinase-like (PK-like)"/>
    <property type="match status" value="1"/>
</dbReference>
<dbReference type="AlphaFoldDB" id="A0A9X3U0E2"/>
<feature type="domain" description="Nucleotidyl transferase" evidence="3">
    <location>
        <begin position="351"/>
        <end position="580"/>
    </location>
</feature>
<reference evidence="5" key="1">
    <citation type="submission" date="2022-08" db="EMBL/GenBank/DDBJ databases">
        <authorList>
            <person name="Vandamme P."/>
            <person name="Hettiarachchi A."/>
            <person name="Peeters C."/>
            <person name="Cnockaert M."/>
            <person name="Carlier A."/>
        </authorList>
    </citation>
    <scope>NUCLEOTIDE SEQUENCE</scope>
    <source>
        <strain evidence="5">LMG 31809</strain>
    </source>
</reference>
<dbReference type="PANTHER" id="PTHR43584:SF8">
    <property type="entry name" value="N-ACETYLMURAMATE ALPHA-1-PHOSPHATE URIDYLYLTRANSFERASE"/>
    <property type="match status" value="1"/>
</dbReference>
<dbReference type="GO" id="GO:0016779">
    <property type="term" value="F:nucleotidyltransferase activity"/>
    <property type="evidence" value="ECO:0007669"/>
    <property type="project" value="UniProtKB-KW"/>
</dbReference>
<dbReference type="InterPro" id="IPR002575">
    <property type="entry name" value="Aminoglycoside_PTrfase"/>
</dbReference>
<keyword evidence="1" id="KW-0808">Transferase</keyword>
<dbReference type="InterPro" id="IPR029044">
    <property type="entry name" value="Nucleotide-diphossugar_trans"/>
</dbReference>
<evidence type="ECO:0000256" key="2">
    <source>
        <dbReference type="ARBA" id="ARBA00022695"/>
    </source>
</evidence>
<keyword evidence="2" id="KW-0548">Nucleotidyltransferase</keyword>
<proteinExistence type="predicted"/>
<feature type="domain" description="Aminoglycoside phosphotransferase" evidence="4">
    <location>
        <begin position="25"/>
        <end position="264"/>
    </location>
</feature>
<dbReference type="RefSeq" id="WP_274944280.1">
    <property type="nucleotide sequence ID" value="NZ_JANWOI010000004.1"/>
</dbReference>
<dbReference type="Pfam" id="PF01636">
    <property type="entry name" value="APH"/>
    <property type="match status" value="1"/>
</dbReference>
<dbReference type="PANTHER" id="PTHR43584">
    <property type="entry name" value="NUCLEOTIDYL TRANSFERASE"/>
    <property type="match status" value="1"/>
</dbReference>
<keyword evidence="6" id="KW-1185">Reference proteome</keyword>
<evidence type="ECO:0000313" key="6">
    <source>
        <dbReference type="Proteomes" id="UP001141619"/>
    </source>
</evidence>
<dbReference type="InterPro" id="IPR005835">
    <property type="entry name" value="NTP_transferase_dom"/>
</dbReference>
<gene>
    <name evidence="5" type="ORF">NYP16_11495</name>
</gene>
<dbReference type="Gene3D" id="3.90.1200.10">
    <property type="match status" value="1"/>
</dbReference>
<dbReference type="InterPro" id="IPR050065">
    <property type="entry name" value="GlmU-like"/>
</dbReference>
<sequence length="583" mass="64101">MTSLRATLDRAFLDSAGWSRAARVRIAGDASFRHYDRLESADGPAVLMDAAPPREDVRPFVAITRYLESLGLSAPGLIAADVAHGFLLLEDLGDDRYSRVIPREPAMERGLYEAAVDVLVDLHRHPVPGDLAVGNGETYVLPRYDDALYGRELQLFTDWYLPALTGTPMTVALRQEFIALWRAALAQLEPGRDVLVLRDYHADNLMWLPDRDGVARVGLLDFQDAVAGHPAYDLVSLLEDARRDVPPALADEMIDHYLGATGLDAEAFRRDYAILGAQRNVKIIGIFTRLYARDGKAAYLDLIPRVWGLLDRDLAHPALADLKLWFDRHVPAARRGVAPRADATSRLPKQALLLAAGLGLRMRPLTLETPKPLIAVAGQPMLDRMLDQLAEVGVDRAVVNMHHLPDCLRTFAVTRDGRLPTVVLSDESDLLLDSGGGVKKMLTYAGDAPVYVLNSDMLWRDRGAPALTRLGLAFEAERMDGLLMLCPRDQATGYDGPGDFYLGDDGRLTRRGTRANAPYVFTGIQILQPELFAKQPEGPFSLNLVYDAALAAGRLYGLVHDGDWMHVGTPDAIGAAEQRLLAE</sequence>
<dbReference type="Gene3D" id="3.90.550.10">
    <property type="entry name" value="Spore Coat Polysaccharide Biosynthesis Protein SpsA, Chain A"/>
    <property type="match status" value="1"/>
</dbReference>
<organism evidence="5 6">
    <name type="scientific">Govanella unica</name>
    <dbReference type="NCBI Taxonomy" id="2975056"/>
    <lineage>
        <taxon>Bacteria</taxon>
        <taxon>Pseudomonadati</taxon>
        <taxon>Pseudomonadota</taxon>
        <taxon>Alphaproteobacteria</taxon>
        <taxon>Emcibacterales</taxon>
        <taxon>Govanellaceae</taxon>
        <taxon>Govanella</taxon>
    </lineage>
</organism>
<dbReference type="CDD" id="cd06422">
    <property type="entry name" value="NTP_transferase_like_1"/>
    <property type="match status" value="1"/>
</dbReference>